<feature type="transmembrane region" description="Helical" evidence="1">
    <location>
        <begin position="257"/>
        <end position="274"/>
    </location>
</feature>
<dbReference type="Proteomes" id="UP000243063">
    <property type="component" value="Chromosome I"/>
</dbReference>
<evidence type="ECO:0008006" key="4">
    <source>
        <dbReference type="Google" id="ProtNLM"/>
    </source>
</evidence>
<feature type="transmembrane region" description="Helical" evidence="1">
    <location>
        <begin position="46"/>
        <end position="75"/>
    </location>
</feature>
<feature type="transmembrane region" description="Helical" evidence="1">
    <location>
        <begin position="351"/>
        <end position="372"/>
    </location>
</feature>
<dbReference type="RefSeq" id="WP_090213922.1">
    <property type="nucleotide sequence ID" value="NZ_LT629780.1"/>
</dbReference>
<dbReference type="EMBL" id="LT629780">
    <property type="protein sequence ID" value="SDU22047.1"/>
    <property type="molecule type" value="Genomic_DNA"/>
</dbReference>
<evidence type="ECO:0000313" key="3">
    <source>
        <dbReference type="Proteomes" id="UP000243063"/>
    </source>
</evidence>
<name>A0A1H2GR09_9GAMM</name>
<organism evidence="2 3">
    <name type="scientific">Geopseudomonas guangdongensis</name>
    <dbReference type="NCBI Taxonomy" id="1245526"/>
    <lineage>
        <taxon>Bacteria</taxon>
        <taxon>Pseudomonadati</taxon>
        <taxon>Pseudomonadota</taxon>
        <taxon>Gammaproteobacteria</taxon>
        <taxon>Pseudomonadales</taxon>
        <taxon>Pseudomonadaceae</taxon>
        <taxon>Geopseudomonas</taxon>
    </lineage>
</organism>
<reference evidence="3" key="1">
    <citation type="submission" date="2016-10" db="EMBL/GenBank/DDBJ databases">
        <authorList>
            <person name="Varghese N."/>
            <person name="Submissions S."/>
        </authorList>
    </citation>
    <scope>NUCLEOTIDE SEQUENCE [LARGE SCALE GENOMIC DNA]</scope>
    <source>
        <strain evidence="3">CCTCC 2012022</strain>
    </source>
</reference>
<keyword evidence="3" id="KW-1185">Reference proteome</keyword>
<keyword evidence="1" id="KW-0812">Transmembrane</keyword>
<dbReference type="OrthoDB" id="183980at2"/>
<dbReference type="AlphaFoldDB" id="A0A1H2GR09"/>
<feature type="transmembrane region" description="Helical" evidence="1">
    <location>
        <begin position="159"/>
        <end position="183"/>
    </location>
</feature>
<feature type="transmembrane region" description="Helical" evidence="1">
    <location>
        <begin position="213"/>
        <end position="236"/>
    </location>
</feature>
<dbReference type="STRING" id="1245526.SAMN05216580_1920"/>
<gene>
    <name evidence="2" type="ORF">SAMN05216580_1920</name>
</gene>
<keyword evidence="1" id="KW-0472">Membrane</keyword>
<sequence length="507" mass="55567">MTPEASRVAPPAPHPQLLLQPRPPWEAADLGLRLAQRHAGLLMASWALLTLPVLVLLSALFPEAPGLVLLLFWWLKPAFERLPLHILGRALFGTAPTLGQALRAWPGLLRSELLASLTWRRFGLLRSFSLPVGQLERLHGAARRQRLDVLTRRCASARWLTVLGLHIELLLWLALVLLLWLLLPLEIAGPADWRSLLVAPEAHWLWLEHLGNLLYALVLVLWAPCYVACGFSLYLNRRCELEAWDLELAFRRLLDRLGHAALAVLLGCVLLLPTPPALAAEVRLAAHDPGPAAARLQGQALDSAQARRDIAAILAAPPFRRSEERLAWRWAAADEAALPSDAPPPAWTHSLAGALEVLLWSLLAAALGVLAWRWRRWRRLFVATPEAVADAQAPIAPPPPATSRAAPADLAARAERLWPEQPRAALALLYAGLLDHLAGRHRLALSAAHTEDEVRAQLAQLDNPALVTFATTLLDAWQALAWGAAPVAPDTGQALCRQARRLFGAPP</sequence>
<protein>
    <recommendedName>
        <fullName evidence="4">DUF4129 domain-containing protein</fullName>
    </recommendedName>
</protein>
<evidence type="ECO:0000256" key="1">
    <source>
        <dbReference type="SAM" id="Phobius"/>
    </source>
</evidence>
<keyword evidence="1" id="KW-1133">Transmembrane helix</keyword>
<accession>A0A1H2GR09</accession>
<proteinExistence type="predicted"/>
<evidence type="ECO:0000313" key="2">
    <source>
        <dbReference type="EMBL" id="SDU22047.1"/>
    </source>
</evidence>